<keyword evidence="3" id="KW-1185">Reference proteome</keyword>
<dbReference type="Proteomes" id="UP001193389">
    <property type="component" value="Chromosome"/>
</dbReference>
<accession>A0A5K7SBB0</accession>
<protein>
    <submittedName>
        <fullName evidence="2">Transposase</fullName>
    </submittedName>
</protein>
<dbReference type="PANTHER" id="PTHR33360">
    <property type="entry name" value="TRANSPOSASE FOR INSERTION SEQUENCE ELEMENT IS200"/>
    <property type="match status" value="1"/>
</dbReference>
<sequence length="144" mass="17447">MSYVKIWIHCVWCVKDRAYYIPHSFHPELLKHFRANTEDKNINLDFINVHENHVHALINMGKQQNISTIMQYMKGESSFWINSLKIFPYHFAWQDDYYAVSIGQSQVERIRKYIQNQDTHHQRITLDDEIKLLEEKYGFEKLKD</sequence>
<reference evidence="2" key="1">
    <citation type="journal article" date="2020" name="Int. J. Syst. Evol. Microbiol.">
        <title>Aquipluma nitroreducens gen. nov. sp. nov., a novel facultatively anaerobic bacterium isolated from a freshwater lake.</title>
        <authorList>
            <person name="Watanabe M."/>
            <person name="Kojima H."/>
            <person name="Fukui M."/>
        </authorList>
    </citation>
    <scope>NUCLEOTIDE SEQUENCE</scope>
    <source>
        <strain evidence="2">MeG22</strain>
    </source>
</reference>
<dbReference type="Gene3D" id="3.30.70.1290">
    <property type="entry name" value="Transposase IS200-like"/>
    <property type="match status" value="1"/>
</dbReference>
<dbReference type="EMBL" id="AP018694">
    <property type="protein sequence ID" value="BBE18795.1"/>
    <property type="molecule type" value="Genomic_DNA"/>
</dbReference>
<evidence type="ECO:0000313" key="3">
    <source>
        <dbReference type="Proteomes" id="UP001193389"/>
    </source>
</evidence>
<dbReference type="SUPFAM" id="SSF143422">
    <property type="entry name" value="Transposase IS200-like"/>
    <property type="match status" value="1"/>
</dbReference>
<dbReference type="KEGG" id="anf:AQPE_2963"/>
<evidence type="ECO:0000259" key="1">
    <source>
        <dbReference type="SMART" id="SM01321"/>
    </source>
</evidence>
<evidence type="ECO:0000313" key="2">
    <source>
        <dbReference type="EMBL" id="BBE18795.1"/>
    </source>
</evidence>
<dbReference type="AlphaFoldDB" id="A0A5K7SBB0"/>
<feature type="domain" description="Transposase IS200-like" evidence="1">
    <location>
        <begin position="3"/>
        <end position="117"/>
    </location>
</feature>
<dbReference type="GO" id="GO:0006313">
    <property type="term" value="P:DNA transposition"/>
    <property type="evidence" value="ECO:0007669"/>
    <property type="project" value="InterPro"/>
</dbReference>
<dbReference type="GO" id="GO:0004803">
    <property type="term" value="F:transposase activity"/>
    <property type="evidence" value="ECO:0007669"/>
    <property type="project" value="InterPro"/>
</dbReference>
<dbReference type="InterPro" id="IPR002686">
    <property type="entry name" value="Transposase_17"/>
</dbReference>
<dbReference type="Pfam" id="PF01797">
    <property type="entry name" value="Y1_Tnp"/>
    <property type="match status" value="1"/>
</dbReference>
<proteinExistence type="predicted"/>
<name>A0A5K7SBB0_9BACT</name>
<organism evidence="2 3">
    <name type="scientific">Aquipluma nitroreducens</name>
    <dbReference type="NCBI Taxonomy" id="2010828"/>
    <lineage>
        <taxon>Bacteria</taxon>
        <taxon>Pseudomonadati</taxon>
        <taxon>Bacteroidota</taxon>
        <taxon>Bacteroidia</taxon>
        <taxon>Marinilabiliales</taxon>
        <taxon>Prolixibacteraceae</taxon>
        <taxon>Aquipluma</taxon>
    </lineage>
</organism>
<dbReference type="InterPro" id="IPR036515">
    <property type="entry name" value="Transposase_17_sf"/>
</dbReference>
<dbReference type="SMART" id="SM01321">
    <property type="entry name" value="Y1_Tnp"/>
    <property type="match status" value="1"/>
</dbReference>
<gene>
    <name evidence="2" type="ORF">AQPE_2963</name>
</gene>
<dbReference type="PANTHER" id="PTHR33360:SF2">
    <property type="entry name" value="TRANSPOSASE FOR INSERTION SEQUENCE ELEMENT IS200"/>
    <property type="match status" value="1"/>
</dbReference>
<dbReference type="GO" id="GO:0003677">
    <property type="term" value="F:DNA binding"/>
    <property type="evidence" value="ECO:0007669"/>
    <property type="project" value="InterPro"/>
</dbReference>
<dbReference type="NCBIfam" id="NF033573">
    <property type="entry name" value="transpos_IS200"/>
    <property type="match status" value="1"/>
</dbReference>